<dbReference type="Proteomes" id="UP000467236">
    <property type="component" value="Chromosome"/>
</dbReference>
<gene>
    <name evidence="2" type="ORF">MSHI_11910</name>
</gene>
<name>A0A7I7MM77_9MYCO</name>
<dbReference type="KEGG" id="mshj:MSHI_11910"/>
<sequence>MAAPSAKKGAAETLHVRRPKGSPIDNDNRVQYARPVTDERNTLMDRKTKKVALTARVLAAVAAATFAASTLSACDALYAQLHGIIPQDHSGHDH</sequence>
<dbReference type="AlphaFoldDB" id="A0A7I7MM77"/>
<dbReference type="EMBL" id="AP022575">
    <property type="protein sequence ID" value="BBX73285.1"/>
    <property type="molecule type" value="Genomic_DNA"/>
</dbReference>
<protein>
    <submittedName>
        <fullName evidence="2">Uncharacterized protein</fullName>
    </submittedName>
</protein>
<feature type="region of interest" description="Disordered" evidence="1">
    <location>
        <begin position="1"/>
        <end position="29"/>
    </location>
</feature>
<accession>A0A7I7MM77</accession>
<evidence type="ECO:0000313" key="3">
    <source>
        <dbReference type="Proteomes" id="UP000467236"/>
    </source>
</evidence>
<reference evidence="2 3" key="1">
    <citation type="journal article" date="2019" name="Emerg. Microbes Infect.">
        <title>Comprehensive subspecies identification of 175 nontuberculous mycobacteria species based on 7547 genomic profiles.</title>
        <authorList>
            <person name="Matsumoto Y."/>
            <person name="Kinjo T."/>
            <person name="Motooka D."/>
            <person name="Nabeya D."/>
            <person name="Jung N."/>
            <person name="Uechi K."/>
            <person name="Horii T."/>
            <person name="Iida T."/>
            <person name="Fujita J."/>
            <person name="Nakamura S."/>
        </authorList>
    </citation>
    <scope>NUCLEOTIDE SEQUENCE [LARGE SCALE GENOMIC DNA]</scope>
    <source>
        <strain evidence="2 3">JCM 14233</strain>
    </source>
</reference>
<evidence type="ECO:0000313" key="2">
    <source>
        <dbReference type="EMBL" id="BBX73285.1"/>
    </source>
</evidence>
<organism evidence="2 3">
    <name type="scientific">Mycobacterium shinjukuense</name>
    <dbReference type="NCBI Taxonomy" id="398694"/>
    <lineage>
        <taxon>Bacteria</taxon>
        <taxon>Bacillati</taxon>
        <taxon>Actinomycetota</taxon>
        <taxon>Actinomycetes</taxon>
        <taxon>Mycobacteriales</taxon>
        <taxon>Mycobacteriaceae</taxon>
        <taxon>Mycobacterium</taxon>
    </lineage>
</organism>
<keyword evidence="3" id="KW-1185">Reference proteome</keyword>
<proteinExistence type="predicted"/>
<evidence type="ECO:0000256" key="1">
    <source>
        <dbReference type="SAM" id="MobiDB-lite"/>
    </source>
</evidence>